<comment type="subcellular location">
    <subcellularLocation>
        <location evidence="1">Cell membrane</location>
        <topology evidence="1">Multi-pass membrane protein</topology>
    </subcellularLocation>
</comment>
<evidence type="ECO:0000256" key="5">
    <source>
        <dbReference type="SAM" id="MobiDB-lite"/>
    </source>
</evidence>
<dbReference type="InterPro" id="IPR039421">
    <property type="entry name" value="Type_1_exporter"/>
</dbReference>
<evidence type="ECO:0000313" key="10">
    <source>
        <dbReference type="Proteomes" id="UP001161405"/>
    </source>
</evidence>
<name>A0ABQ5UM98_9HYPH</name>
<protein>
    <submittedName>
        <fullName evidence="9">Toxin ABC transporter</fullName>
    </submittedName>
</protein>
<reference evidence="9" key="1">
    <citation type="journal article" date="2014" name="Int. J. Syst. Evol. Microbiol.">
        <title>Complete genome of a new Firmicutes species belonging to the dominant human colonic microbiota ('Ruminococcus bicirculans') reveals two chromosomes and a selective capacity to utilize plant glucans.</title>
        <authorList>
            <consortium name="NISC Comparative Sequencing Program"/>
            <person name="Wegmann U."/>
            <person name="Louis P."/>
            <person name="Goesmann A."/>
            <person name="Henrissat B."/>
            <person name="Duncan S.H."/>
            <person name="Flint H.J."/>
        </authorList>
    </citation>
    <scope>NUCLEOTIDE SEQUENCE</scope>
    <source>
        <strain evidence="9">NBRC 107169</strain>
    </source>
</reference>
<organism evidence="9 10">
    <name type="scientific">Maritalea porphyrae</name>
    <dbReference type="NCBI Taxonomy" id="880732"/>
    <lineage>
        <taxon>Bacteria</taxon>
        <taxon>Pseudomonadati</taxon>
        <taxon>Pseudomonadota</taxon>
        <taxon>Alphaproteobacteria</taxon>
        <taxon>Hyphomicrobiales</taxon>
        <taxon>Devosiaceae</taxon>
        <taxon>Maritalea</taxon>
    </lineage>
</organism>
<evidence type="ECO:0000259" key="7">
    <source>
        <dbReference type="PROSITE" id="PS50893"/>
    </source>
</evidence>
<evidence type="ECO:0000256" key="4">
    <source>
        <dbReference type="ARBA" id="ARBA00023136"/>
    </source>
</evidence>
<dbReference type="SUPFAM" id="SSF90123">
    <property type="entry name" value="ABC transporter transmembrane region"/>
    <property type="match status" value="1"/>
</dbReference>
<dbReference type="InterPro" id="IPR036640">
    <property type="entry name" value="ABC1_TM_sf"/>
</dbReference>
<dbReference type="PROSITE" id="PS50893">
    <property type="entry name" value="ABC_TRANSPORTER_2"/>
    <property type="match status" value="1"/>
</dbReference>
<comment type="caution">
    <text evidence="9">The sequence shown here is derived from an EMBL/GenBank/DDBJ whole genome shotgun (WGS) entry which is preliminary data.</text>
</comment>
<keyword evidence="2 6" id="KW-0812">Transmembrane</keyword>
<feature type="region of interest" description="Disordered" evidence="5">
    <location>
        <begin position="580"/>
        <end position="599"/>
    </location>
</feature>
<feature type="transmembrane region" description="Helical" evidence="6">
    <location>
        <begin position="52"/>
        <end position="74"/>
    </location>
</feature>
<sequence length="599" mass="66106">MTALKASQNNNGRPTERKSLRQWMSEVHEKFHPPKSMQRLWFAHLIRVPKRIVAATMIINILSLGMPIVILQIYDRIIPNKAYTTLSYLIAGLLIVIAVDTVLKIIRSHISGWSAAHIDYLAETEAVHRVFTGKLSVIEKDPASTHIDRMNALTATAKMFAGPARMGLVDLPFIFIFLGAMFVIAPSLAAAVIVLFAVFAVNLLSRARKIQALQEEQQDLDRRKYDFVIEALSGLENIKTMSCEPQMMRRYERLQEAIAIAFHKSVRIDGITQSMGGVFASATMVTIVTLGGYLVVQGSQSFGSLACCLLLGGRAVEVLVRSVRTWSELSNFDLVKDNVDQLFALNETPEVEREHIDLPTGEVALKDVQFTLESDENKRTEPLNLHVPHGQIFGLKGGNAADDRKLLSFIRAIEQPQAGVVSICGIPDSELVRAELNASIAYVPQHSAIFRGTILENLTLFDVRDGLNAARAASRLIGLEADIQHLPLGYDTVVGSGGNEMLPPSFQQRICIARALARRPKLLIMEEANAVLDQRAERLLQRGLTALKGATTMVILSNRPSFLSIADQCLQLKDGQLTPFEFPNRRQPHAPATNAKVAG</sequence>
<reference evidence="9" key="2">
    <citation type="submission" date="2023-01" db="EMBL/GenBank/DDBJ databases">
        <title>Draft genome sequence of Maritalea porphyrae strain NBRC 107169.</title>
        <authorList>
            <person name="Sun Q."/>
            <person name="Mori K."/>
        </authorList>
    </citation>
    <scope>NUCLEOTIDE SEQUENCE</scope>
    <source>
        <strain evidence="9">NBRC 107169</strain>
    </source>
</reference>
<dbReference type="PROSITE" id="PS50929">
    <property type="entry name" value="ABC_TM1F"/>
    <property type="match status" value="1"/>
</dbReference>
<evidence type="ECO:0000256" key="1">
    <source>
        <dbReference type="ARBA" id="ARBA00004651"/>
    </source>
</evidence>
<keyword evidence="10" id="KW-1185">Reference proteome</keyword>
<dbReference type="InterPro" id="IPR003439">
    <property type="entry name" value="ABC_transporter-like_ATP-bd"/>
</dbReference>
<feature type="domain" description="ABC transmembrane type-1" evidence="8">
    <location>
        <begin position="52"/>
        <end position="331"/>
    </location>
</feature>
<evidence type="ECO:0000313" key="9">
    <source>
        <dbReference type="EMBL" id="GLQ16156.1"/>
    </source>
</evidence>
<dbReference type="Pfam" id="PF00005">
    <property type="entry name" value="ABC_tran"/>
    <property type="match status" value="1"/>
</dbReference>
<dbReference type="Gene3D" id="3.40.50.300">
    <property type="entry name" value="P-loop containing nucleotide triphosphate hydrolases"/>
    <property type="match status" value="1"/>
</dbReference>
<dbReference type="InterPro" id="IPR027417">
    <property type="entry name" value="P-loop_NTPase"/>
</dbReference>
<dbReference type="InterPro" id="IPR011527">
    <property type="entry name" value="ABC1_TM_dom"/>
</dbReference>
<dbReference type="Gene3D" id="1.20.1560.10">
    <property type="entry name" value="ABC transporter type 1, transmembrane domain"/>
    <property type="match status" value="1"/>
</dbReference>
<dbReference type="Pfam" id="PF00664">
    <property type="entry name" value="ABC_membrane"/>
    <property type="match status" value="1"/>
</dbReference>
<evidence type="ECO:0000256" key="3">
    <source>
        <dbReference type="ARBA" id="ARBA00022989"/>
    </source>
</evidence>
<dbReference type="EMBL" id="BSNI01000001">
    <property type="protein sequence ID" value="GLQ16156.1"/>
    <property type="molecule type" value="Genomic_DNA"/>
</dbReference>
<gene>
    <name evidence="9" type="ORF">GCM10007879_04050</name>
</gene>
<dbReference type="SUPFAM" id="SSF52540">
    <property type="entry name" value="P-loop containing nucleoside triphosphate hydrolases"/>
    <property type="match status" value="1"/>
</dbReference>
<accession>A0ABQ5UM98</accession>
<evidence type="ECO:0000259" key="8">
    <source>
        <dbReference type="PROSITE" id="PS50929"/>
    </source>
</evidence>
<dbReference type="PANTHER" id="PTHR43394">
    <property type="entry name" value="ATP-DEPENDENT PERMEASE MDL1, MITOCHONDRIAL"/>
    <property type="match status" value="1"/>
</dbReference>
<proteinExistence type="predicted"/>
<evidence type="ECO:0000256" key="6">
    <source>
        <dbReference type="SAM" id="Phobius"/>
    </source>
</evidence>
<dbReference type="Proteomes" id="UP001161405">
    <property type="component" value="Unassembled WGS sequence"/>
</dbReference>
<keyword evidence="4 6" id="KW-0472">Membrane</keyword>
<feature type="domain" description="ABC transporter" evidence="7">
    <location>
        <begin position="363"/>
        <end position="599"/>
    </location>
</feature>
<dbReference type="PANTHER" id="PTHR43394:SF1">
    <property type="entry name" value="ATP-BINDING CASSETTE SUB-FAMILY B MEMBER 10, MITOCHONDRIAL"/>
    <property type="match status" value="1"/>
</dbReference>
<feature type="transmembrane region" description="Helical" evidence="6">
    <location>
        <begin position="173"/>
        <end position="204"/>
    </location>
</feature>
<keyword evidence="3 6" id="KW-1133">Transmembrane helix</keyword>
<feature type="transmembrane region" description="Helical" evidence="6">
    <location>
        <begin position="277"/>
        <end position="296"/>
    </location>
</feature>
<evidence type="ECO:0000256" key="2">
    <source>
        <dbReference type="ARBA" id="ARBA00022692"/>
    </source>
</evidence>
<feature type="transmembrane region" description="Helical" evidence="6">
    <location>
        <begin position="86"/>
        <end position="106"/>
    </location>
</feature>